<dbReference type="InterPro" id="IPR005804">
    <property type="entry name" value="FA_desaturase_dom"/>
</dbReference>
<sequence length="297" mass="33373">MQREASSSTVGWPTVLLAGIVYGGWMVATAWHAVIPTPLLVLIGGWLLAWQGSLQHEVIHGHPTRIRWINDAIGFAPLSLWLPYRLYRRSHVAHHRAEVITDPRHDPESRYRVQARGFAAVLGRLQSTLLGQMVFGPAISVGRFFLQETRRLAREPGRVVRDWAPHLVAVVLVLSWLDHVGLGVGRYVLCFVYPGMALTMVRSYAEHRADLASPGRAASVEHGGLFGLLYLNNNLHAAHHERPSLAWYDLPAYHRHNRARFAEAGAPIYQGYGEIVRRFAFSAHDDMVHPLHREPAS</sequence>
<dbReference type="EMBL" id="QAYE01000002">
    <property type="protein sequence ID" value="PTW48198.1"/>
    <property type="molecule type" value="Genomic_DNA"/>
</dbReference>
<accession>A0A2T5U9N9</accession>
<gene>
    <name evidence="3" type="ORF">C8J25_102288</name>
</gene>
<dbReference type="AlphaFoldDB" id="A0A2T5U9N9"/>
<dbReference type="RefSeq" id="WP_107953434.1">
    <property type="nucleotide sequence ID" value="NZ_QAYE01000002.1"/>
</dbReference>
<feature type="domain" description="Fatty acid desaturase" evidence="2">
    <location>
        <begin position="31"/>
        <end position="270"/>
    </location>
</feature>
<dbReference type="Proteomes" id="UP000244013">
    <property type="component" value="Unassembled WGS sequence"/>
</dbReference>
<evidence type="ECO:0000256" key="1">
    <source>
        <dbReference type="SAM" id="Phobius"/>
    </source>
</evidence>
<dbReference type="GO" id="GO:0006629">
    <property type="term" value="P:lipid metabolic process"/>
    <property type="evidence" value="ECO:0007669"/>
    <property type="project" value="InterPro"/>
</dbReference>
<evidence type="ECO:0000313" key="4">
    <source>
        <dbReference type="Proteomes" id="UP000244013"/>
    </source>
</evidence>
<comment type="caution">
    <text evidence="3">The sequence shown here is derived from an EMBL/GenBank/DDBJ whole genome shotgun (WGS) entry which is preliminary data.</text>
</comment>
<evidence type="ECO:0000259" key="2">
    <source>
        <dbReference type="Pfam" id="PF00487"/>
    </source>
</evidence>
<keyword evidence="1" id="KW-0472">Membrane</keyword>
<name>A0A2T5U9N9_9SPHN</name>
<protein>
    <submittedName>
        <fullName evidence="3">Fatty acid desaturase</fullName>
    </submittedName>
</protein>
<dbReference type="Pfam" id="PF00487">
    <property type="entry name" value="FA_desaturase"/>
    <property type="match status" value="1"/>
</dbReference>
<reference evidence="3 4" key="1">
    <citation type="submission" date="2018-04" db="EMBL/GenBank/DDBJ databases">
        <title>Genomic Encyclopedia of Type Strains, Phase III (KMG-III): the genomes of soil and plant-associated and newly described type strains.</title>
        <authorList>
            <person name="Whitman W."/>
        </authorList>
    </citation>
    <scope>NUCLEOTIDE SEQUENCE [LARGE SCALE GENOMIC DNA]</scope>
    <source>
        <strain evidence="3 4">MA-olki</strain>
    </source>
</reference>
<keyword evidence="1" id="KW-1133">Transmembrane helix</keyword>
<evidence type="ECO:0000313" key="3">
    <source>
        <dbReference type="EMBL" id="PTW48198.1"/>
    </source>
</evidence>
<feature type="transmembrane region" description="Helical" evidence="1">
    <location>
        <begin position="20"/>
        <end position="48"/>
    </location>
</feature>
<keyword evidence="1" id="KW-0812">Transmembrane</keyword>
<dbReference type="OrthoDB" id="784276at2"/>
<proteinExistence type="predicted"/>
<dbReference type="GeneID" id="91005319"/>
<organism evidence="3 4">
    <name type="scientific">Sphingomonas faeni</name>
    <dbReference type="NCBI Taxonomy" id="185950"/>
    <lineage>
        <taxon>Bacteria</taxon>
        <taxon>Pseudomonadati</taxon>
        <taxon>Pseudomonadota</taxon>
        <taxon>Alphaproteobacteria</taxon>
        <taxon>Sphingomonadales</taxon>
        <taxon>Sphingomonadaceae</taxon>
        <taxon>Sphingomonas</taxon>
    </lineage>
</organism>